<dbReference type="Proteomes" id="UP000515243">
    <property type="component" value="Chromosome 1"/>
</dbReference>
<protein>
    <submittedName>
        <fullName evidence="10">Glycosyltransferase</fullName>
    </submittedName>
</protein>
<gene>
    <name evidence="10" type="ORF">FF104_01925</name>
</gene>
<dbReference type="GeneID" id="92942875"/>
<keyword evidence="4 8" id="KW-0812">Transmembrane</keyword>
<evidence type="ECO:0000256" key="5">
    <source>
        <dbReference type="ARBA" id="ARBA00022985"/>
    </source>
</evidence>
<dbReference type="PANTHER" id="PTHR48090:SF3">
    <property type="entry name" value="UNDECAPRENYL-PHOSPHATE 4-DEOXY-4-FORMAMIDO-L-ARABINOSE TRANSFERASE"/>
    <property type="match status" value="1"/>
</dbReference>
<sequence length="311" mass="35706">MVTNKEKNFISAVIYVHNNEDEIQETIHKINDVLRINFEKYEIICVNDYSTDKSVDAIKEFGTNIEGAVVSILNMSYYQGLELSMGAGVDLAIGDFVFEFDSTYMDYNVSTIMEVYYKSLQGFDIVSAVPKKKMRKSSEFFYNLFNGYSNNPNKLETETFRILSRRAINRVHSMNKTIPYRKAIYANSGLNMNNLLYECTKKTNPNREDNATRKNIAVESLILFTDIAYKIAIFMTFLMMIGILAVGIYTVVVFMKEQPVAGWTTTMLFLSVAFLGVFAIMAVIIKYLSIIVDLTFKKQKYMIESIEKITR</sequence>
<evidence type="ECO:0000256" key="8">
    <source>
        <dbReference type="SAM" id="Phobius"/>
    </source>
</evidence>
<dbReference type="InterPro" id="IPR050256">
    <property type="entry name" value="Glycosyltransferase_2"/>
</dbReference>
<dbReference type="RefSeq" id="WP_035762009.1">
    <property type="nucleotide sequence ID" value="NZ_AP019716.1"/>
</dbReference>
<dbReference type="InterPro" id="IPR001173">
    <property type="entry name" value="Glyco_trans_2-like"/>
</dbReference>
<dbReference type="InterPro" id="IPR029044">
    <property type="entry name" value="Nucleotide-diphossugar_trans"/>
</dbReference>
<dbReference type="SUPFAM" id="SSF53448">
    <property type="entry name" value="Nucleotide-diphospho-sugar transferases"/>
    <property type="match status" value="1"/>
</dbReference>
<dbReference type="GO" id="GO:0016757">
    <property type="term" value="F:glycosyltransferase activity"/>
    <property type="evidence" value="ECO:0007669"/>
    <property type="project" value="UniProtKB-KW"/>
</dbReference>
<evidence type="ECO:0000256" key="1">
    <source>
        <dbReference type="ARBA" id="ARBA00022475"/>
    </source>
</evidence>
<accession>A0AAP9RBX1</accession>
<keyword evidence="6 8" id="KW-1133">Transmembrane helix</keyword>
<keyword evidence="2" id="KW-0328">Glycosyltransferase</keyword>
<feature type="domain" description="Glycosyltransferase 2-like" evidence="9">
    <location>
        <begin position="11"/>
        <end position="102"/>
    </location>
</feature>
<keyword evidence="7 8" id="KW-0472">Membrane</keyword>
<keyword evidence="5" id="KW-0448">Lipopolysaccharide biosynthesis</keyword>
<proteinExistence type="predicted"/>
<keyword evidence="3" id="KW-0808">Transferase</keyword>
<dbReference type="GO" id="GO:0009103">
    <property type="term" value="P:lipopolysaccharide biosynthetic process"/>
    <property type="evidence" value="ECO:0007669"/>
    <property type="project" value="UniProtKB-KW"/>
</dbReference>
<evidence type="ECO:0000256" key="6">
    <source>
        <dbReference type="ARBA" id="ARBA00022989"/>
    </source>
</evidence>
<dbReference type="GO" id="GO:0005886">
    <property type="term" value="C:plasma membrane"/>
    <property type="evidence" value="ECO:0007669"/>
    <property type="project" value="TreeGrafter"/>
</dbReference>
<reference evidence="10 11" key="1">
    <citation type="submission" date="2019-05" db="EMBL/GenBank/DDBJ databases">
        <authorList>
            <person name="Schori C."/>
            <person name="Ahrens C."/>
        </authorList>
    </citation>
    <scope>NUCLEOTIDE SEQUENCE [LARGE SCALE GENOMIC DNA]</scope>
    <source>
        <strain evidence="10 11">DSM 10702</strain>
    </source>
</reference>
<evidence type="ECO:0000313" key="11">
    <source>
        <dbReference type="Proteomes" id="UP000515243"/>
    </source>
</evidence>
<feature type="transmembrane region" description="Helical" evidence="8">
    <location>
        <begin position="267"/>
        <end position="292"/>
    </location>
</feature>
<dbReference type="Gene3D" id="3.90.550.10">
    <property type="entry name" value="Spore Coat Polysaccharide Biosynthesis Protein SpsA, Chain A"/>
    <property type="match status" value="1"/>
</dbReference>
<dbReference type="Pfam" id="PF00535">
    <property type="entry name" value="Glycos_transf_2"/>
    <property type="match status" value="1"/>
</dbReference>
<dbReference type="AlphaFoldDB" id="A0AAP9RBX1"/>
<evidence type="ECO:0000313" key="10">
    <source>
        <dbReference type="EMBL" id="QMW89740.1"/>
    </source>
</evidence>
<organism evidence="10 11">
    <name type="scientific">Clostridium butyricum</name>
    <dbReference type="NCBI Taxonomy" id="1492"/>
    <lineage>
        <taxon>Bacteria</taxon>
        <taxon>Bacillati</taxon>
        <taxon>Bacillota</taxon>
        <taxon>Clostridia</taxon>
        <taxon>Eubacteriales</taxon>
        <taxon>Clostridiaceae</taxon>
        <taxon>Clostridium</taxon>
    </lineage>
</organism>
<feature type="transmembrane region" description="Helical" evidence="8">
    <location>
        <begin position="231"/>
        <end position="255"/>
    </location>
</feature>
<dbReference type="EMBL" id="CP040626">
    <property type="protein sequence ID" value="QMW89740.1"/>
    <property type="molecule type" value="Genomic_DNA"/>
</dbReference>
<evidence type="ECO:0000259" key="9">
    <source>
        <dbReference type="Pfam" id="PF00535"/>
    </source>
</evidence>
<evidence type="ECO:0000256" key="7">
    <source>
        <dbReference type="ARBA" id="ARBA00023136"/>
    </source>
</evidence>
<evidence type="ECO:0000256" key="3">
    <source>
        <dbReference type="ARBA" id="ARBA00022679"/>
    </source>
</evidence>
<evidence type="ECO:0000256" key="4">
    <source>
        <dbReference type="ARBA" id="ARBA00022692"/>
    </source>
</evidence>
<dbReference type="PANTHER" id="PTHR48090">
    <property type="entry name" value="UNDECAPRENYL-PHOSPHATE 4-DEOXY-4-FORMAMIDO-L-ARABINOSE TRANSFERASE-RELATED"/>
    <property type="match status" value="1"/>
</dbReference>
<keyword evidence="1" id="KW-1003">Cell membrane</keyword>
<evidence type="ECO:0000256" key="2">
    <source>
        <dbReference type="ARBA" id="ARBA00022676"/>
    </source>
</evidence>
<name>A0AAP9RBX1_CLOBU</name>